<dbReference type="RefSeq" id="WP_203697877.1">
    <property type="nucleotide sequence ID" value="NZ_BAAALC010000080.1"/>
</dbReference>
<evidence type="ECO:0000313" key="3">
    <source>
        <dbReference type="Proteomes" id="UP000630887"/>
    </source>
</evidence>
<proteinExistence type="predicted"/>
<sequence length="75" mass="7707">MTSPQLPLSFSPSAVPAPRPMPTPATLMPGPTGHHAVDAAVRAVANAADLPLAEQLAAYEAAHKTLREVLTAIEA</sequence>
<evidence type="ECO:0000256" key="1">
    <source>
        <dbReference type="SAM" id="MobiDB-lite"/>
    </source>
</evidence>
<dbReference type="EMBL" id="BONI01000080">
    <property type="protein sequence ID" value="GIG10093.1"/>
    <property type="molecule type" value="Genomic_DNA"/>
</dbReference>
<reference evidence="2 3" key="1">
    <citation type="submission" date="2021-01" db="EMBL/GenBank/DDBJ databases">
        <title>Whole genome shotgun sequence of Catellatospora coxensis NBRC 107359.</title>
        <authorList>
            <person name="Komaki H."/>
            <person name="Tamura T."/>
        </authorList>
    </citation>
    <scope>NUCLEOTIDE SEQUENCE [LARGE SCALE GENOMIC DNA]</scope>
    <source>
        <strain evidence="2 3">NBRC 107359</strain>
    </source>
</reference>
<protein>
    <submittedName>
        <fullName evidence="2">Uncharacterized protein</fullName>
    </submittedName>
</protein>
<feature type="compositionally biased region" description="Polar residues" evidence="1">
    <location>
        <begin position="1"/>
        <end position="12"/>
    </location>
</feature>
<organism evidence="2 3">
    <name type="scientific">Catellatospora coxensis</name>
    <dbReference type="NCBI Taxonomy" id="310354"/>
    <lineage>
        <taxon>Bacteria</taxon>
        <taxon>Bacillati</taxon>
        <taxon>Actinomycetota</taxon>
        <taxon>Actinomycetes</taxon>
        <taxon>Micromonosporales</taxon>
        <taxon>Micromonosporaceae</taxon>
        <taxon>Catellatospora</taxon>
    </lineage>
</organism>
<dbReference type="AlphaFoldDB" id="A0A8J3L1I0"/>
<name>A0A8J3L1I0_9ACTN</name>
<feature type="region of interest" description="Disordered" evidence="1">
    <location>
        <begin position="1"/>
        <end position="33"/>
    </location>
</feature>
<accession>A0A8J3L1I0</accession>
<comment type="caution">
    <text evidence="2">The sequence shown here is derived from an EMBL/GenBank/DDBJ whole genome shotgun (WGS) entry which is preliminary data.</text>
</comment>
<evidence type="ECO:0000313" key="2">
    <source>
        <dbReference type="EMBL" id="GIG10093.1"/>
    </source>
</evidence>
<keyword evidence="3" id="KW-1185">Reference proteome</keyword>
<dbReference type="Proteomes" id="UP000630887">
    <property type="component" value="Unassembled WGS sequence"/>
</dbReference>
<gene>
    <name evidence="2" type="ORF">Cco03nite_67930</name>
</gene>